<dbReference type="PANTHER" id="PTHR41287">
    <property type="match status" value="1"/>
</dbReference>
<dbReference type="InterPro" id="IPR005021">
    <property type="entry name" value="Terminase_largesu-like"/>
</dbReference>
<dbReference type="EMBL" id="BPQI01000133">
    <property type="protein sequence ID" value="GJD58138.1"/>
    <property type="molecule type" value="Genomic_DNA"/>
</dbReference>
<proteinExistence type="predicted"/>
<evidence type="ECO:0008006" key="7">
    <source>
        <dbReference type="Google" id="ProtNLM"/>
    </source>
</evidence>
<evidence type="ECO:0000313" key="5">
    <source>
        <dbReference type="Proteomes" id="UP000401717"/>
    </source>
</evidence>
<sequence>MVAEAPEGASALAELPEWVRGFGDDPAFAFVARHWQRAAEVPGAWFDADLAEAVVAAWPTWFRHTEGRWAGKPFHLLPWQAATVRLLVGWKGPEGFRLFRRLFLWVGRKNGKTELLAALSILFFVCDREMGGQAYAMARNENQARIVFDKAKTMVGLSPAFRDRVQPFKKSLYVPELRAGFVVLSGKAEGKHGLSASVIVGDEMHEWPDGTLYTTLHQSIAAREQPIELYGSTAGFRGRNYGWNLWQECLSIIAGTLADPTTLVVIFAAAPEDDWTDEAVWRKANPNLGISPKLDYLRAECAKAQDNPRLENDFKRYHLNQWTENVVRWLPLARWDAGAPDPQAWKRYPDDLRGRRCFGGLDLSSTSDLTALVWVFPPEGEGERWKLVVRLWCPAESIALRARRDRVDYDLWAKAGAIISTDGNTVDYDAIERQVTDDAEIFDVQGLAIDRWNATGTAVRLKADGCPVVMFGQGFASMSAPSKEWERLVLAGLLDHGGHPALRWMIGHIAIKTDDAGNIKPTKERSAEKIDGVVAGIMGLGVAIGEEPEEPSVYEERGIVEVDMIGIEF</sequence>
<reference evidence="3" key="2">
    <citation type="journal article" date="2021" name="Front. Microbiol.">
        <title>Comprehensive Comparative Genomics and Phenotyping of Methylobacterium Species.</title>
        <authorList>
            <person name="Alessa O."/>
            <person name="Ogura Y."/>
            <person name="Fujitani Y."/>
            <person name="Takami H."/>
            <person name="Hayashi T."/>
            <person name="Sahin N."/>
            <person name="Tani A."/>
        </authorList>
    </citation>
    <scope>NUCLEOTIDE SEQUENCE</scope>
    <source>
        <strain evidence="3">DSM 22415</strain>
    </source>
</reference>
<evidence type="ECO:0000313" key="3">
    <source>
        <dbReference type="EMBL" id="GJD58138.1"/>
    </source>
</evidence>
<dbReference type="InterPro" id="IPR046462">
    <property type="entry name" value="TerL_nuclease"/>
</dbReference>
<evidence type="ECO:0000313" key="4">
    <source>
        <dbReference type="EMBL" id="VUF15089.1"/>
    </source>
</evidence>
<dbReference type="Proteomes" id="UP001055303">
    <property type="component" value="Unassembled WGS sequence"/>
</dbReference>
<protein>
    <recommendedName>
        <fullName evidence="7">Terminase large subunit</fullName>
    </recommendedName>
</protein>
<evidence type="ECO:0000259" key="2">
    <source>
        <dbReference type="Pfam" id="PF20441"/>
    </source>
</evidence>
<accession>A0A564G3M0</accession>
<dbReference type="InterPro" id="IPR046461">
    <property type="entry name" value="TerL_ATPase"/>
</dbReference>
<dbReference type="Gene3D" id="3.40.50.300">
    <property type="entry name" value="P-loop containing nucleotide triphosphate hydrolases"/>
    <property type="match status" value="1"/>
</dbReference>
<dbReference type="Proteomes" id="UP000401717">
    <property type="component" value="Unassembled WGS sequence"/>
</dbReference>
<reference evidence="3" key="3">
    <citation type="submission" date="2021-08" db="EMBL/GenBank/DDBJ databases">
        <authorList>
            <person name="Tani A."/>
            <person name="Ola A."/>
            <person name="Ogura Y."/>
            <person name="Katsura K."/>
            <person name="Hayashi T."/>
        </authorList>
    </citation>
    <scope>NUCLEOTIDE SEQUENCE</scope>
    <source>
        <strain evidence="3">DSM 22415</strain>
    </source>
</reference>
<name>A0A564G3M0_9HYPH</name>
<dbReference type="AlphaFoldDB" id="A0A564G3M0"/>
<dbReference type="Pfam" id="PF03354">
    <property type="entry name" value="TerL_ATPase"/>
    <property type="match status" value="1"/>
</dbReference>
<feature type="domain" description="Terminase large subunit-like ATPase" evidence="1">
    <location>
        <begin position="78"/>
        <end position="235"/>
    </location>
</feature>
<evidence type="ECO:0000259" key="1">
    <source>
        <dbReference type="Pfam" id="PF03354"/>
    </source>
</evidence>
<dbReference type="Pfam" id="PF20441">
    <property type="entry name" value="TerL_nuclease"/>
    <property type="match status" value="1"/>
</dbReference>
<keyword evidence="6" id="KW-1185">Reference proteome</keyword>
<organism evidence="4 5">
    <name type="scientific">Methylobacterium dankookense</name>
    <dbReference type="NCBI Taxonomy" id="560405"/>
    <lineage>
        <taxon>Bacteria</taxon>
        <taxon>Pseudomonadati</taxon>
        <taxon>Pseudomonadota</taxon>
        <taxon>Alphaproteobacteria</taxon>
        <taxon>Hyphomicrobiales</taxon>
        <taxon>Methylobacteriaceae</taxon>
        <taxon>Methylobacterium</taxon>
    </lineage>
</organism>
<gene>
    <name evidence="3" type="ORF">IFDJLNFL_4053</name>
    <name evidence="4" type="ORF">MTDSW087_04822</name>
</gene>
<dbReference type="GO" id="GO:0004519">
    <property type="term" value="F:endonuclease activity"/>
    <property type="evidence" value="ECO:0007669"/>
    <property type="project" value="InterPro"/>
</dbReference>
<dbReference type="EMBL" id="CABFVH010000046">
    <property type="protein sequence ID" value="VUF15089.1"/>
    <property type="molecule type" value="Genomic_DNA"/>
</dbReference>
<feature type="domain" description="Terminase large subunit-like endonuclease" evidence="2">
    <location>
        <begin position="268"/>
        <end position="544"/>
    </location>
</feature>
<dbReference type="InterPro" id="IPR027417">
    <property type="entry name" value="P-loop_NTPase"/>
</dbReference>
<dbReference type="PANTHER" id="PTHR41287:SF1">
    <property type="entry name" value="PROTEIN YMFN"/>
    <property type="match status" value="1"/>
</dbReference>
<evidence type="ECO:0000313" key="6">
    <source>
        <dbReference type="Proteomes" id="UP001055303"/>
    </source>
</evidence>
<reference evidence="4 5" key="1">
    <citation type="submission" date="2019-06" db="EMBL/GenBank/DDBJ databases">
        <authorList>
            <person name="Rodrigo-Torres L."/>
            <person name="Arahal R. D."/>
            <person name="Lucena T."/>
        </authorList>
    </citation>
    <scope>NUCLEOTIDE SEQUENCE [LARGE SCALE GENOMIC DNA]</scope>
    <source>
        <strain evidence="4 5">SW08-7</strain>
    </source>
</reference>